<dbReference type="Proteomes" id="UP000625247">
    <property type="component" value="Unassembled WGS sequence"/>
</dbReference>
<accession>A0ABR9A0Y1</accession>
<protein>
    <recommendedName>
        <fullName evidence="4">Lipoprotein</fullName>
    </recommendedName>
</protein>
<evidence type="ECO:0000313" key="3">
    <source>
        <dbReference type="Proteomes" id="UP000625247"/>
    </source>
</evidence>
<evidence type="ECO:0000313" key="2">
    <source>
        <dbReference type="EMBL" id="MBD8119666.1"/>
    </source>
</evidence>
<dbReference type="EMBL" id="JACYNP010000001">
    <property type="protein sequence ID" value="MBD8119666.1"/>
    <property type="molecule type" value="Genomic_DNA"/>
</dbReference>
<evidence type="ECO:0000256" key="1">
    <source>
        <dbReference type="SAM" id="Phobius"/>
    </source>
</evidence>
<keyword evidence="3" id="KW-1185">Reference proteome</keyword>
<reference evidence="2 3" key="1">
    <citation type="journal article" date="2020" name="FEMS Microbiol. Ecol.">
        <title>Temporal dynamics of bacterial communities during seed development and maturation.</title>
        <authorList>
            <person name="Chesneau G."/>
            <person name="Torres-Cortes G."/>
            <person name="Briand M."/>
            <person name="Darrasse A."/>
            <person name="Preveaux A."/>
            <person name="Marais C."/>
            <person name="Jacques M.A."/>
            <person name="Shade A."/>
            <person name="Barret M."/>
        </authorList>
    </citation>
    <scope>NUCLEOTIDE SEQUENCE [LARGE SCALE GENOMIC DNA]</scope>
    <source>
        <strain evidence="2 3">CFBP13723</strain>
    </source>
</reference>
<keyword evidence="1" id="KW-0812">Transmembrane</keyword>
<gene>
    <name evidence="2" type="ORF">IFT62_00375</name>
</gene>
<sequence length="139" mass="15542">MSRPYLIHPFIVSIMLAGSWLCLLLPFYFQSSTSNDFETGEAILHYSKYLMMIFALGILSFLPILVISAYLILKKKSEFTLIDKLILIAAYLPGLSLTSFNLFIAIEGLANNPTLIVSAISNCSLLVYSILRLPRKTSD</sequence>
<name>A0ABR9A0Y1_9PSED</name>
<keyword evidence="1" id="KW-1133">Transmembrane helix</keyword>
<feature type="transmembrane region" description="Helical" evidence="1">
    <location>
        <begin position="49"/>
        <end position="73"/>
    </location>
</feature>
<keyword evidence="1" id="KW-0472">Membrane</keyword>
<feature type="transmembrane region" description="Helical" evidence="1">
    <location>
        <begin position="112"/>
        <end position="131"/>
    </location>
</feature>
<feature type="transmembrane region" description="Helical" evidence="1">
    <location>
        <begin position="85"/>
        <end position="106"/>
    </location>
</feature>
<feature type="transmembrane region" description="Helical" evidence="1">
    <location>
        <begin position="7"/>
        <end position="29"/>
    </location>
</feature>
<proteinExistence type="predicted"/>
<dbReference type="RefSeq" id="WP_191942667.1">
    <property type="nucleotide sequence ID" value="NZ_JACYNP010000001.1"/>
</dbReference>
<evidence type="ECO:0008006" key="4">
    <source>
        <dbReference type="Google" id="ProtNLM"/>
    </source>
</evidence>
<organism evidence="2 3">
    <name type="scientific">Pseudomonas lutea</name>
    <dbReference type="NCBI Taxonomy" id="243924"/>
    <lineage>
        <taxon>Bacteria</taxon>
        <taxon>Pseudomonadati</taxon>
        <taxon>Pseudomonadota</taxon>
        <taxon>Gammaproteobacteria</taxon>
        <taxon>Pseudomonadales</taxon>
        <taxon>Pseudomonadaceae</taxon>
        <taxon>Pseudomonas</taxon>
    </lineage>
</organism>
<comment type="caution">
    <text evidence="2">The sequence shown here is derived from an EMBL/GenBank/DDBJ whole genome shotgun (WGS) entry which is preliminary data.</text>
</comment>